<keyword evidence="3" id="KW-0256">Endoplasmic reticulum</keyword>
<dbReference type="InterPro" id="IPR002013">
    <property type="entry name" value="SAC_dom"/>
</dbReference>
<comment type="caution">
    <text evidence="10">The sequence shown here is derived from an EMBL/GenBank/DDBJ whole genome shotgun (WGS) entry which is preliminary data.</text>
</comment>
<dbReference type="GO" id="GO:0043812">
    <property type="term" value="F:phosphatidylinositol-4-phosphate phosphatase activity"/>
    <property type="evidence" value="ECO:0007669"/>
    <property type="project" value="TreeGrafter"/>
</dbReference>
<protein>
    <recommendedName>
        <fullName evidence="9">SAC domain-containing protein</fullName>
    </recommendedName>
</protein>
<reference evidence="10 11" key="1">
    <citation type="journal article" date="2018" name="MBio">
        <title>Comparative Genomics Reveals the Core Gene Toolbox for the Fungus-Insect Symbiosis.</title>
        <authorList>
            <person name="Wang Y."/>
            <person name="Stata M."/>
            <person name="Wang W."/>
            <person name="Stajich J.E."/>
            <person name="White M.M."/>
            <person name="Moncalvo J.M."/>
        </authorList>
    </citation>
    <scope>NUCLEOTIDE SEQUENCE [LARGE SCALE GENOMIC DNA]</scope>
    <source>
        <strain evidence="10 11">AUS-77-4</strain>
    </source>
</reference>
<evidence type="ECO:0000256" key="8">
    <source>
        <dbReference type="SAM" id="Phobius"/>
    </source>
</evidence>
<dbReference type="Proteomes" id="UP000245699">
    <property type="component" value="Unassembled WGS sequence"/>
</dbReference>
<dbReference type="InterPro" id="IPR009617">
    <property type="entry name" value="Seipin"/>
</dbReference>
<dbReference type="GO" id="GO:0046856">
    <property type="term" value="P:phosphatidylinositol dephosphorylation"/>
    <property type="evidence" value="ECO:0007669"/>
    <property type="project" value="TreeGrafter"/>
</dbReference>
<name>A0A2T9XXE9_9FUNG</name>
<evidence type="ECO:0000313" key="10">
    <source>
        <dbReference type="EMBL" id="PVU84743.1"/>
    </source>
</evidence>
<dbReference type="Pfam" id="PF02383">
    <property type="entry name" value="Syja_N"/>
    <property type="match status" value="2"/>
</dbReference>
<evidence type="ECO:0000256" key="1">
    <source>
        <dbReference type="ARBA" id="ARBA00004477"/>
    </source>
</evidence>
<evidence type="ECO:0000256" key="4">
    <source>
        <dbReference type="ARBA" id="ARBA00022989"/>
    </source>
</evidence>
<feature type="compositionally biased region" description="Polar residues" evidence="7">
    <location>
        <begin position="922"/>
        <end position="933"/>
    </location>
</feature>
<dbReference type="PANTHER" id="PTHR45662">
    <property type="entry name" value="PHOSPHATIDYLINOSITIDE PHOSPHATASE SAC1"/>
    <property type="match status" value="1"/>
</dbReference>
<evidence type="ECO:0000259" key="9">
    <source>
        <dbReference type="PROSITE" id="PS50275"/>
    </source>
</evidence>
<dbReference type="OrthoDB" id="405996at2759"/>
<feature type="region of interest" description="Disordered" evidence="7">
    <location>
        <begin position="1012"/>
        <end position="1050"/>
    </location>
</feature>
<dbReference type="PROSITE" id="PS50275">
    <property type="entry name" value="SAC"/>
    <property type="match status" value="2"/>
</dbReference>
<dbReference type="CDD" id="cd23995">
    <property type="entry name" value="Seipin_BSCL2_like"/>
    <property type="match status" value="1"/>
</dbReference>
<evidence type="ECO:0000313" key="11">
    <source>
        <dbReference type="Proteomes" id="UP000245699"/>
    </source>
</evidence>
<keyword evidence="6 8" id="KW-0472">Membrane</keyword>
<feature type="transmembrane region" description="Helical" evidence="8">
    <location>
        <begin position="796"/>
        <end position="818"/>
    </location>
</feature>
<dbReference type="EMBL" id="MBFT01001238">
    <property type="protein sequence ID" value="PVU84743.1"/>
    <property type="molecule type" value="Genomic_DNA"/>
</dbReference>
<evidence type="ECO:0000256" key="5">
    <source>
        <dbReference type="ARBA" id="ARBA00023098"/>
    </source>
</evidence>
<gene>
    <name evidence="10" type="ORF">BB559_007418</name>
</gene>
<sequence length="1050" mass="120755">MPNPDFAIQIGCYPDHVLIKSTQAKSDLLVQIFNNGLIKAIEPTEISLKTEKVVLGQGIFGIIKLISDYYIIVINNYQQESVVDSKTVNKITNFSIIKVGNENKLTPEQIKDEKHLLEYISYSLKAKSYYFSFEYDLTSSLQRQHSADTSKPLWERANQEFFYNYYLCEPLIAATKEYPQIGSIILPVINGYAVVTNKGLGSVPIRWVQIIDGKYKPKLSIDIKNSEIGFKKHMEKMEHEYGSVIMVNLVDKVKYEEPVGKIFSQSSLKFCNPKTIEYIHFDFHKECKGMRFDRVNLLVDQIKSKLDKFGSFIINPTKSQTPIKIQTGIVRSNCMDCLDRTNVVQSVLATDWMIMEFRNMKLLDKDENFDTHPEITAILRTIWADNADYVSLAYSGTGALKTDFTRTGQRTKLGLLNDGYNSVERYIRNNFMDGYRQDAYDLLLGDFRVPEEYVAEVNKLSTEATVLLYTIAFAAFLLLATFIYPPSSGFFSLKTLFRLIILSSIVAYGVKHLIKTHEYDLLSWPSLKDYEYKPPMVLVNKNVKIPVVSDFIEKQSTNDEASDFPNNEENEFTQNNMQQGSWFDYFFEPRIRRELRRFSFIIVFWYFIILASIFFSVLVYALFYYIYMPVVELSKPVHFRFSENGAAATIDLLDHGKPNKLSNSQVYNIELYLKVPTSETNQNIGNFMASLELYNTDNELSETSARTGIVAYRSGLIRQIHGLVFFFPMILANIGNESEEIYITLAEGVTEFSRHASKAIISLSTAKLQVYSAEVRVYAVFSGIRYYMYYWKVPTAFIFISASFTIQFGFALLSWILLGQYIKTMETSNPEYLQSHEDLYELNNNSNGYETKNNQIFNTTKFDDFSSDDDHNVPNHTFLKTINKPNSFLESLMTPEKISFSNTKHRKPSKNETLLVSEQQKALESKSYTNTPETPLKLSGRPSIHSILGPKKSEAKVSTSNPNLPRPINTETANITNSNPHFDFDSHDESIRDDNSDFMNVPNNQLLNKNHHEESLEEEFQNFLKKETPNSNENSDLKKRKTPKHSFIIK</sequence>
<proteinExistence type="predicted"/>
<evidence type="ECO:0000256" key="6">
    <source>
        <dbReference type="ARBA" id="ARBA00023136"/>
    </source>
</evidence>
<feature type="compositionally biased region" description="Polar residues" evidence="7">
    <location>
        <begin position="956"/>
        <end position="980"/>
    </location>
</feature>
<organism evidence="10 11">
    <name type="scientific">Furculomyces boomerangus</name>
    <dbReference type="NCBI Taxonomy" id="61424"/>
    <lineage>
        <taxon>Eukaryota</taxon>
        <taxon>Fungi</taxon>
        <taxon>Fungi incertae sedis</taxon>
        <taxon>Zoopagomycota</taxon>
        <taxon>Kickxellomycotina</taxon>
        <taxon>Harpellomycetes</taxon>
        <taxon>Harpellales</taxon>
        <taxon>Harpellaceae</taxon>
        <taxon>Furculomyces</taxon>
    </lineage>
</organism>
<dbReference type="GO" id="GO:0005789">
    <property type="term" value="C:endoplasmic reticulum membrane"/>
    <property type="evidence" value="ECO:0007669"/>
    <property type="project" value="UniProtKB-SubCell"/>
</dbReference>
<dbReference type="AlphaFoldDB" id="A0A2T9XXE9"/>
<keyword evidence="5" id="KW-0443">Lipid metabolism</keyword>
<feature type="region of interest" description="Disordered" evidence="7">
    <location>
        <begin position="922"/>
        <end position="981"/>
    </location>
</feature>
<dbReference type="PANTHER" id="PTHR45662:SF2">
    <property type="entry name" value="PHOSPHATIDYLINOSITOL-3-PHOSPHATASE SAC1"/>
    <property type="match status" value="1"/>
</dbReference>
<evidence type="ECO:0000256" key="2">
    <source>
        <dbReference type="ARBA" id="ARBA00022692"/>
    </source>
</evidence>
<feature type="transmembrane region" description="Helical" evidence="8">
    <location>
        <begin position="466"/>
        <end position="484"/>
    </location>
</feature>
<comment type="subcellular location">
    <subcellularLocation>
        <location evidence="1">Endoplasmic reticulum membrane</location>
        <topology evidence="1">Multi-pass membrane protein</topology>
    </subcellularLocation>
</comment>
<keyword evidence="2 8" id="KW-0812">Transmembrane</keyword>
<feature type="domain" description="SAC" evidence="9">
    <location>
        <begin position="120"/>
        <end position="192"/>
    </location>
</feature>
<keyword evidence="4 8" id="KW-1133">Transmembrane helix</keyword>
<accession>A0A2T9XXE9</accession>
<keyword evidence="11" id="KW-1185">Reference proteome</keyword>
<dbReference type="STRING" id="61424.A0A2T9XXE9"/>
<feature type="transmembrane region" description="Helical" evidence="8">
    <location>
        <begin position="600"/>
        <end position="627"/>
    </location>
</feature>
<feature type="domain" description="SAC" evidence="9">
    <location>
        <begin position="201"/>
        <end position="396"/>
    </location>
</feature>
<evidence type="ECO:0000256" key="7">
    <source>
        <dbReference type="SAM" id="MobiDB-lite"/>
    </source>
</evidence>
<dbReference type="GO" id="GO:0140042">
    <property type="term" value="P:lipid droplet formation"/>
    <property type="evidence" value="ECO:0007669"/>
    <property type="project" value="UniProtKB-ARBA"/>
</dbReference>
<evidence type="ECO:0000256" key="3">
    <source>
        <dbReference type="ARBA" id="ARBA00022824"/>
    </source>
</evidence>
<dbReference type="Pfam" id="PF06775">
    <property type="entry name" value="Seipin"/>
    <property type="match status" value="1"/>
</dbReference>